<dbReference type="RefSeq" id="WP_147302828.1">
    <property type="nucleotide sequence ID" value="NZ_QREG01000001.1"/>
</dbReference>
<evidence type="ECO:0000256" key="1">
    <source>
        <dbReference type="SAM" id="Phobius"/>
    </source>
</evidence>
<dbReference type="PANTHER" id="PTHR28008">
    <property type="entry name" value="DOMAIN PROTEIN, PUTATIVE (AFU_ORTHOLOGUE AFUA_3G10980)-RELATED"/>
    <property type="match status" value="1"/>
</dbReference>
<sequence>MLKIIKNSLVNNIRKLQPYLLATTVLWTALILYLLLMPGEFVRGPRWFRGEDKVAHFALFAMWSCQVYLVLDQRLRKEISTLLAVLGGAVFFGIATEMLQTLMPRRAGDVQDFLADMIGAVIGLTVAYFLKKELICMENKLDK</sequence>
<keyword evidence="1" id="KW-0472">Membrane</keyword>
<name>A0A3D9LH93_MARFU</name>
<proteinExistence type="predicted"/>
<keyword evidence="4" id="KW-1185">Reference proteome</keyword>
<feature type="transmembrane region" description="Helical" evidence="1">
    <location>
        <begin position="113"/>
        <end position="130"/>
    </location>
</feature>
<gene>
    <name evidence="3" type="ORF">C7460_101497</name>
</gene>
<dbReference type="Pfam" id="PF04892">
    <property type="entry name" value="VanZ"/>
    <property type="match status" value="1"/>
</dbReference>
<evidence type="ECO:0000313" key="4">
    <source>
        <dbReference type="Proteomes" id="UP000256779"/>
    </source>
</evidence>
<accession>A0A3D9LH93</accession>
<keyword evidence="1" id="KW-1133">Transmembrane helix</keyword>
<evidence type="ECO:0000259" key="2">
    <source>
        <dbReference type="Pfam" id="PF04892"/>
    </source>
</evidence>
<feature type="transmembrane region" description="Helical" evidence="1">
    <location>
        <begin position="54"/>
        <end position="71"/>
    </location>
</feature>
<organism evidence="3 4">
    <name type="scientific">Marinoscillum furvescens DSM 4134</name>
    <dbReference type="NCBI Taxonomy" id="1122208"/>
    <lineage>
        <taxon>Bacteria</taxon>
        <taxon>Pseudomonadati</taxon>
        <taxon>Bacteroidota</taxon>
        <taxon>Cytophagia</taxon>
        <taxon>Cytophagales</taxon>
        <taxon>Reichenbachiellaceae</taxon>
        <taxon>Marinoscillum</taxon>
    </lineage>
</organism>
<comment type="caution">
    <text evidence="3">The sequence shown here is derived from an EMBL/GenBank/DDBJ whole genome shotgun (WGS) entry which is preliminary data.</text>
</comment>
<evidence type="ECO:0000313" key="3">
    <source>
        <dbReference type="EMBL" id="REE05978.1"/>
    </source>
</evidence>
<keyword evidence="1" id="KW-0812">Transmembrane</keyword>
<dbReference type="EMBL" id="QREG01000001">
    <property type="protein sequence ID" value="REE05978.1"/>
    <property type="molecule type" value="Genomic_DNA"/>
</dbReference>
<dbReference type="Proteomes" id="UP000256779">
    <property type="component" value="Unassembled WGS sequence"/>
</dbReference>
<dbReference type="PANTHER" id="PTHR28008:SF1">
    <property type="entry name" value="DOMAIN PROTEIN, PUTATIVE (AFU_ORTHOLOGUE AFUA_3G10980)-RELATED"/>
    <property type="match status" value="1"/>
</dbReference>
<reference evidence="3 4" key="1">
    <citation type="submission" date="2018-07" db="EMBL/GenBank/DDBJ databases">
        <title>Genomic Encyclopedia of Type Strains, Phase IV (KMG-IV): sequencing the most valuable type-strain genomes for metagenomic binning, comparative biology and taxonomic classification.</title>
        <authorList>
            <person name="Goeker M."/>
        </authorList>
    </citation>
    <scope>NUCLEOTIDE SEQUENCE [LARGE SCALE GENOMIC DNA]</scope>
    <source>
        <strain evidence="3 4">DSM 4134</strain>
    </source>
</reference>
<dbReference type="NCBIfam" id="NF037970">
    <property type="entry name" value="vanZ_1"/>
    <property type="match status" value="1"/>
</dbReference>
<dbReference type="OrthoDB" id="1524985at2"/>
<dbReference type="AlphaFoldDB" id="A0A3D9LH93"/>
<feature type="domain" description="VanZ-like" evidence="2">
    <location>
        <begin position="52"/>
        <end position="130"/>
    </location>
</feature>
<protein>
    <submittedName>
        <fullName evidence="3">VanZ like protein</fullName>
    </submittedName>
</protein>
<dbReference type="InterPro" id="IPR006976">
    <property type="entry name" value="VanZ-like"/>
</dbReference>
<feature type="transmembrane region" description="Helical" evidence="1">
    <location>
        <begin position="20"/>
        <end position="42"/>
    </location>
</feature>
<feature type="transmembrane region" description="Helical" evidence="1">
    <location>
        <begin position="83"/>
        <end position="101"/>
    </location>
</feature>